<evidence type="ECO:0000313" key="1">
    <source>
        <dbReference type="EMBL" id="GAA5806554.1"/>
    </source>
</evidence>
<dbReference type="EMBL" id="BAABUJ010000071">
    <property type="protein sequence ID" value="GAA5806554.1"/>
    <property type="molecule type" value="Genomic_DNA"/>
</dbReference>
<name>A0ABP9YI72_9FUNG</name>
<keyword evidence="2" id="KW-1185">Reference proteome</keyword>
<evidence type="ECO:0000313" key="2">
    <source>
        <dbReference type="Proteomes" id="UP001476247"/>
    </source>
</evidence>
<organism evidence="1 2">
    <name type="scientific">Helicostylum pulchrum</name>
    <dbReference type="NCBI Taxonomy" id="562976"/>
    <lineage>
        <taxon>Eukaryota</taxon>
        <taxon>Fungi</taxon>
        <taxon>Fungi incertae sedis</taxon>
        <taxon>Mucoromycota</taxon>
        <taxon>Mucoromycotina</taxon>
        <taxon>Mucoromycetes</taxon>
        <taxon>Mucorales</taxon>
        <taxon>Mucorineae</taxon>
        <taxon>Mucoraceae</taxon>
        <taxon>Helicostylum</taxon>
    </lineage>
</organism>
<proteinExistence type="predicted"/>
<sequence>MTSYSNPMKRTRVSSHNANFVRQLLLEQTRPPTISSASPLANDTETTEGVDNYDYCTDYINYSDEESLDSEGIFVDSSTASEMNDDELHTDIDQEEIRYKVKIPKFAFTNIERYSVMFEEVCDTYNISREGSRAMRHLINTMLADETLDSISSKLLSHEACTSLVKNVIPLPMTRSYDVCHNGCYLYSQEDDQLLSCPTCNSLRSSAKSTKMVSIADKVAEMMSSDEVRQKIIDCQKEVIENITRNNDTYGDIFDGQIFKDLYNSQAINTDQDIINIYLKIDIDGFTSSSSHSSMIMIHAVVLNLDSSERYARHATFQIGILPGSSKSDFSSYLKPIVNELKTLSEKTIVIQTGTESPIIRCKVYALFVNGDGIECNRLMNFSGHTGTYGCRFCLTKGTQRTDGPPNTRRAGMYFADRTAPLRSKESLLLEDSSPTYNEQPYGIKKATIFGVLSTFSGSCFFGYDEMHGISNVSKLFFDLLSKRYNDGFKHHGNESAYPFQLSNKQFECLNLGMKSSRLFIPTGAFQGSFHPVNPLNVKGLYRSTDWILFFTKAVPVLVVSLFEDQSVRTAILALTRACALSLQWEISEAEIEEIKSSLETWYRYIDSQIASKALSNSIYKSSMHHLLHIPHIIQQCSSLRNISVRSMEREIGNYKKKMRARVNADANAINVLERITRFKFLETTDMIDFSVLYNRNPERNKTGFVYHPATKIDNCKDYPQLWEPFSSPVLLPANYSGESTIEGLIRMDTFILALSAYKRRYLGINKGRPLVLSLDETITPTAKLWLDSHVLTSVLFKSNLPASSNKRGGEFIMFESNVKKRMNKRLQSIPHWYVGKLLFFFEFDLEITEPSRRHGSFYALVEVMKIHKTAPHSTTIPMVQPFLATEAKKYAILDAADIISVIGLIQKTDLKNNQIESSNWFYVISPSTAFHLDMSTNAGKISDL</sequence>
<comment type="caution">
    <text evidence="1">The sequence shown here is derived from an EMBL/GenBank/DDBJ whole genome shotgun (WGS) entry which is preliminary data.</text>
</comment>
<reference evidence="1 2" key="1">
    <citation type="submission" date="2024-04" db="EMBL/GenBank/DDBJ databases">
        <title>genome sequences of Mucor flavus KT1a and Helicostylum pulchrum KT1b strains isolation_sourced from the surface of a dry-aged beef.</title>
        <authorList>
            <person name="Toyotome T."/>
            <person name="Hosono M."/>
            <person name="Torimaru M."/>
            <person name="Fukuda K."/>
            <person name="Mikami N."/>
        </authorList>
    </citation>
    <scope>NUCLEOTIDE SEQUENCE [LARGE SCALE GENOMIC DNA]</scope>
    <source>
        <strain evidence="1 2">KT1b</strain>
    </source>
</reference>
<protein>
    <submittedName>
        <fullName evidence="1">Uncharacterized protein</fullName>
    </submittedName>
</protein>
<accession>A0ABP9YI72</accession>
<gene>
    <name evidence="1" type="ORF">HPULCUR_012091</name>
</gene>
<dbReference type="Proteomes" id="UP001476247">
    <property type="component" value="Unassembled WGS sequence"/>
</dbReference>